<feature type="compositionally biased region" description="Basic and acidic residues" evidence="6">
    <location>
        <begin position="337"/>
        <end position="351"/>
    </location>
</feature>
<dbReference type="InterPro" id="IPR051483">
    <property type="entry name" value="MAP7_domain-containing"/>
</dbReference>
<feature type="region of interest" description="Disordered" evidence="6">
    <location>
        <begin position="139"/>
        <end position="186"/>
    </location>
</feature>
<evidence type="ECO:0000256" key="5">
    <source>
        <dbReference type="ARBA" id="ARBA00023212"/>
    </source>
</evidence>
<feature type="region of interest" description="Disordered" evidence="6">
    <location>
        <begin position="225"/>
        <end position="373"/>
    </location>
</feature>
<dbReference type="GO" id="GO:0000226">
    <property type="term" value="P:microtubule cytoskeleton organization"/>
    <property type="evidence" value="ECO:0007669"/>
    <property type="project" value="InterPro"/>
</dbReference>
<protein>
    <submittedName>
        <fullName evidence="7">Uncharacterized protein</fullName>
    </submittedName>
</protein>
<dbReference type="AlphaFoldDB" id="A0AAY4DNN9"/>
<dbReference type="Proteomes" id="UP000694580">
    <property type="component" value="Chromosome 6"/>
</dbReference>
<feature type="compositionally biased region" description="Basic and acidic residues" evidence="6">
    <location>
        <begin position="388"/>
        <end position="439"/>
    </location>
</feature>
<keyword evidence="3" id="KW-0963">Cytoplasm</keyword>
<dbReference type="PANTHER" id="PTHR15073:SF3">
    <property type="entry name" value="MAP7 DOMAIN-CONTAINING PROTEIN 2"/>
    <property type="match status" value="1"/>
</dbReference>
<comment type="similarity">
    <text evidence="2">Belongs to the MAP7 family.</text>
</comment>
<feature type="compositionally biased region" description="Low complexity" evidence="6">
    <location>
        <begin position="7"/>
        <end position="16"/>
    </location>
</feature>
<accession>A0AAY4DNN9</accession>
<feature type="compositionally biased region" description="Basic and acidic residues" evidence="6">
    <location>
        <begin position="139"/>
        <end position="180"/>
    </location>
</feature>
<evidence type="ECO:0000313" key="8">
    <source>
        <dbReference type="Proteomes" id="UP000694580"/>
    </source>
</evidence>
<evidence type="ECO:0000256" key="6">
    <source>
        <dbReference type="SAM" id="MobiDB-lite"/>
    </source>
</evidence>
<evidence type="ECO:0000313" key="7">
    <source>
        <dbReference type="Ensembl" id="ENSDCDP00010047043.1"/>
    </source>
</evidence>
<dbReference type="InterPro" id="IPR008604">
    <property type="entry name" value="MAP7_fam"/>
</dbReference>
<dbReference type="GeneTree" id="ENSGT00950000182941"/>
<evidence type="ECO:0000256" key="4">
    <source>
        <dbReference type="ARBA" id="ARBA00023054"/>
    </source>
</evidence>
<dbReference type="Pfam" id="PF05672">
    <property type="entry name" value="MAP7"/>
    <property type="match status" value="1"/>
</dbReference>
<evidence type="ECO:0000256" key="2">
    <source>
        <dbReference type="ARBA" id="ARBA00007525"/>
    </source>
</evidence>
<gene>
    <name evidence="7" type="primary">map7d2a</name>
</gene>
<feature type="compositionally biased region" description="Polar residues" evidence="6">
    <location>
        <begin position="21"/>
        <end position="33"/>
    </location>
</feature>
<feature type="region of interest" description="Disordered" evidence="6">
    <location>
        <begin position="388"/>
        <end position="447"/>
    </location>
</feature>
<reference evidence="7 8" key="1">
    <citation type="submission" date="2020-06" db="EMBL/GenBank/DDBJ databases">
        <authorList>
            <consortium name="Wellcome Sanger Institute Data Sharing"/>
        </authorList>
    </citation>
    <scope>NUCLEOTIDE SEQUENCE [LARGE SCALE GENOMIC DNA]</scope>
</reference>
<name>A0AAY4DNN9_9TELE</name>
<evidence type="ECO:0000256" key="1">
    <source>
        <dbReference type="ARBA" id="ARBA00004245"/>
    </source>
</evidence>
<keyword evidence="4" id="KW-0175">Coiled coil</keyword>
<keyword evidence="5" id="KW-0206">Cytoskeleton</keyword>
<keyword evidence="8" id="KW-1185">Reference proteome</keyword>
<dbReference type="GO" id="GO:0015630">
    <property type="term" value="C:microtubule cytoskeleton"/>
    <property type="evidence" value="ECO:0007669"/>
    <property type="project" value="InterPro"/>
</dbReference>
<feature type="compositionally biased region" description="Basic and acidic residues" evidence="6">
    <location>
        <begin position="87"/>
        <end position="97"/>
    </location>
</feature>
<feature type="region of interest" description="Disordered" evidence="6">
    <location>
        <begin position="1"/>
        <end position="97"/>
    </location>
</feature>
<sequence length="570" mass="64814">MAERAPDAAAGAAAPAKVMTSPPTVQKRSQPNGHASPVHLIANPDSPAAKQNEALTPPFVTEKRPQANGHASPIRLPVNSNGHAGKQHVEGYLKTDDRMRLAKERREEREKSLVAREQAIREKERRARLQYEKTVEERWRRLEEQRQKEDQRRAAVEEKRRQQLEEEKERLEAMMRKSMERSLQLEQRQKRWMWGGAQGDWENAPPPLSAASALPYDLAAPSSAVIESGNVPPSPHRSPYRGSPRRRPNPPPYDETSGGDLMCPNTPKKERLRRDRRTGSPATGSPVRRAESPANLARRSASPATPKMMPKSRNQSPCPVRTYPSSPMRQRTPVSEATRKNEDKEVQEKESSPVTSAGKTVAGTTDAEEASRLLAERRRLARVQKELEENQRREQEEQERVKAEQLKKRQAEERIRQEQETRQINEEKKRREQAEKRQEEEQERQLQAQLDREVRGHKMEAYFRIFQHKHNDMALRCPKCFLIEHFLLLQTTAMCVTAGGGRGALQEECRATASGERAAAAAGRAGATAEEKGFNILSKVSSTDSIILCFTHLETYFFSPEDRRNPEENS</sequence>
<proteinExistence type="inferred from homology"/>
<dbReference type="Ensembl" id="ENSDCDT00010057255.1">
    <property type="protein sequence ID" value="ENSDCDP00010047043.1"/>
    <property type="gene ID" value="ENSDCDG00010028560.1"/>
</dbReference>
<comment type="subcellular location">
    <subcellularLocation>
        <location evidence="1">Cytoplasm</location>
        <location evidence="1">Cytoskeleton</location>
    </subcellularLocation>
</comment>
<feature type="compositionally biased region" description="Polar residues" evidence="6">
    <location>
        <begin position="312"/>
        <end position="335"/>
    </location>
</feature>
<organism evidence="7 8">
    <name type="scientific">Denticeps clupeoides</name>
    <name type="common">denticle herring</name>
    <dbReference type="NCBI Taxonomy" id="299321"/>
    <lineage>
        <taxon>Eukaryota</taxon>
        <taxon>Metazoa</taxon>
        <taxon>Chordata</taxon>
        <taxon>Craniata</taxon>
        <taxon>Vertebrata</taxon>
        <taxon>Euteleostomi</taxon>
        <taxon>Actinopterygii</taxon>
        <taxon>Neopterygii</taxon>
        <taxon>Teleostei</taxon>
        <taxon>Clupei</taxon>
        <taxon>Clupeiformes</taxon>
        <taxon>Denticipitoidei</taxon>
        <taxon>Denticipitidae</taxon>
        <taxon>Denticeps</taxon>
    </lineage>
</organism>
<reference evidence="7" key="3">
    <citation type="submission" date="2025-09" db="UniProtKB">
        <authorList>
            <consortium name="Ensembl"/>
        </authorList>
    </citation>
    <scope>IDENTIFICATION</scope>
</reference>
<evidence type="ECO:0000256" key="3">
    <source>
        <dbReference type="ARBA" id="ARBA00022490"/>
    </source>
</evidence>
<dbReference type="PANTHER" id="PTHR15073">
    <property type="entry name" value="MICROTUBULE-ASSOCIATED PROTEIN"/>
    <property type="match status" value="1"/>
</dbReference>
<reference evidence="7" key="2">
    <citation type="submission" date="2025-08" db="UniProtKB">
        <authorList>
            <consortium name="Ensembl"/>
        </authorList>
    </citation>
    <scope>IDENTIFICATION</scope>
</reference>